<dbReference type="Gramene" id="evm.model.ctgX30.1">
    <property type="protein sequence ID" value="cds.evm.model.ctgX30.1"/>
    <property type="gene ID" value="evm.TU.ctgX30.1"/>
</dbReference>
<dbReference type="InterPro" id="IPR036691">
    <property type="entry name" value="Endo/exonu/phosph_ase_sf"/>
</dbReference>
<evidence type="ECO:0000313" key="2">
    <source>
        <dbReference type="EnsemblPlants" id="cds.evm.model.ctgX30.1"/>
    </source>
</evidence>
<protein>
    <submittedName>
        <fullName evidence="2">Uncharacterized protein</fullName>
    </submittedName>
</protein>
<name>A0A803QS90_CANSA</name>
<feature type="region of interest" description="Disordered" evidence="1">
    <location>
        <begin position="1"/>
        <end position="35"/>
    </location>
</feature>
<evidence type="ECO:0000256" key="1">
    <source>
        <dbReference type="SAM" id="MobiDB-lite"/>
    </source>
</evidence>
<keyword evidence="3" id="KW-1185">Reference proteome</keyword>
<dbReference type="Gene3D" id="3.60.10.10">
    <property type="entry name" value="Endonuclease/exonuclease/phosphatase"/>
    <property type="match status" value="1"/>
</dbReference>
<organism evidence="2 3">
    <name type="scientific">Cannabis sativa</name>
    <name type="common">Hemp</name>
    <name type="synonym">Marijuana</name>
    <dbReference type="NCBI Taxonomy" id="3483"/>
    <lineage>
        <taxon>Eukaryota</taxon>
        <taxon>Viridiplantae</taxon>
        <taxon>Streptophyta</taxon>
        <taxon>Embryophyta</taxon>
        <taxon>Tracheophyta</taxon>
        <taxon>Spermatophyta</taxon>
        <taxon>Magnoliopsida</taxon>
        <taxon>eudicotyledons</taxon>
        <taxon>Gunneridae</taxon>
        <taxon>Pentapetalae</taxon>
        <taxon>rosids</taxon>
        <taxon>fabids</taxon>
        <taxon>Rosales</taxon>
        <taxon>Cannabaceae</taxon>
        <taxon>Cannabis</taxon>
    </lineage>
</organism>
<sequence>MGSTEKGEGSIGNRRGRKPKGKEKKRSVRKFSGVETRSGRKKTIALDELEYPVNLSNILANCVEIPITYEQNFGGGEEAAATMPPPIWVFNDMLLKPLKLDSKLKLTWKILGVSSVFMAPHIRHRRTLQWLTKKVADCHSPWVVMGDLNVILNDSEKAGGRRYSRNEGELLDNFLFETGGVDLRKLKELQKQLGRIQNEPMNDNNIKREAELQLEILSTEEIMNRIWKQKSREGWLRFGDDNTKFFHKSTLIHRRRNFIGCVKDDAGEWVRDRVGIGKYFHDKFQALFKTTSDLTGHELDSLFFDKVSALDNEEIGQVPSGDEVRDTVFKMHPPKAPGPDGYP</sequence>
<dbReference type="AlphaFoldDB" id="A0A803QS90"/>
<dbReference type="SUPFAM" id="SSF56219">
    <property type="entry name" value="DNase I-like"/>
    <property type="match status" value="1"/>
</dbReference>
<proteinExistence type="predicted"/>
<dbReference type="Proteomes" id="UP000596661">
    <property type="component" value="Unassembled WGS sequence"/>
</dbReference>
<accession>A0A803QS90</accession>
<reference evidence="2" key="1">
    <citation type="submission" date="2021-03" db="UniProtKB">
        <authorList>
            <consortium name="EnsemblPlants"/>
        </authorList>
    </citation>
    <scope>IDENTIFICATION</scope>
</reference>
<evidence type="ECO:0000313" key="3">
    <source>
        <dbReference type="Proteomes" id="UP000596661"/>
    </source>
</evidence>
<feature type="compositionally biased region" description="Basic residues" evidence="1">
    <location>
        <begin position="14"/>
        <end position="29"/>
    </location>
</feature>
<dbReference type="EnsemblPlants" id="evm.model.ctgX30.1">
    <property type="protein sequence ID" value="cds.evm.model.ctgX30.1"/>
    <property type="gene ID" value="evm.TU.ctgX30.1"/>
</dbReference>